<reference evidence="2 3" key="1">
    <citation type="submission" date="2015-04" db="EMBL/GenBank/DDBJ databases">
        <title>Complete genome sequence of Schizopora paradoxa KUC8140, a cosmopolitan wood degrader in East Asia.</title>
        <authorList>
            <consortium name="DOE Joint Genome Institute"/>
            <person name="Min B."/>
            <person name="Park H."/>
            <person name="Jang Y."/>
            <person name="Kim J.-J."/>
            <person name="Kim K.H."/>
            <person name="Pangilinan J."/>
            <person name="Lipzen A."/>
            <person name="Riley R."/>
            <person name="Grigoriev I.V."/>
            <person name="Spatafora J.W."/>
            <person name="Choi I.-G."/>
        </authorList>
    </citation>
    <scope>NUCLEOTIDE SEQUENCE [LARGE SCALE GENOMIC DNA]</scope>
    <source>
        <strain evidence="2 3">KUC8140</strain>
    </source>
</reference>
<dbReference type="Proteomes" id="UP000053477">
    <property type="component" value="Unassembled WGS sequence"/>
</dbReference>
<keyword evidence="3" id="KW-1185">Reference proteome</keyword>
<gene>
    <name evidence="2" type="ORF">SCHPADRAFT_460857</name>
</gene>
<dbReference type="SUPFAM" id="SSF81383">
    <property type="entry name" value="F-box domain"/>
    <property type="match status" value="1"/>
</dbReference>
<feature type="domain" description="F-box" evidence="1">
    <location>
        <begin position="57"/>
        <end position="106"/>
    </location>
</feature>
<dbReference type="AlphaFoldDB" id="A0A0H2RQ97"/>
<evidence type="ECO:0000313" key="2">
    <source>
        <dbReference type="EMBL" id="KLO11643.1"/>
    </source>
</evidence>
<proteinExistence type="predicted"/>
<name>A0A0H2RQ97_9AGAM</name>
<accession>A0A0H2RQ97</accession>
<dbReference type="InterPro" id="IPR001810">
    <property type="entry name" value="F-box_dom"/>
</dbReference>
<dbReference type="PROSITE" id="PS50181">
    <property type="entry name" value="FBOX"/>
    <property type="match status" value="1"/>
</dbReference>
<evidence type="ECO:0000259" key="1">
    <source>
        <dbReference type="PROSITE" id="PS50181"/>
    </source>
</evidence>
<dbReference type="CDD" id="cd09917">
    <property type="entry name" value="F-box_SF"/>
    <property type="match status" value="1"/>
</dbReference>
<dbReference type="Pfam" id="PF00646">
    <property type="entry name" value="F-box"/>
    <property type="match status" value="1"/>
</dbReference>
<dbReference type="STRING" id="27342.A0A0H2RQ97"/>
<dbReference type="SMART" id="SM00256">
    <property type="entry name" value="FBOX"/>
    <property type="match status" value="1"/>
</dbReference>
<dbReference type="OrthoDB" id="2322499at2759"/>
<sequence length="703" mass="80796">MSPSKMSNTHVMRSKAPLPLHKRIAMAKLGKHALDKTRRLDRFENPHVRKTIRLGKLSKFLSLPLDIVLEVASFLQPLDLLHLSRTNTQLRSIFMSKTSKYVWKRTREVMNLPSCPEDVCEPEYASFVFDKDCHVCGASNIDAWSFSTRIRLCKSCRNVNFLPAKKILEVMDLPRSEMVELLEDNVMINLVCAYEGYGFEDDDIEDATFFVPDVVEMVGRYSILLRSGSEERLSNFLENRQDACSSQCDDKYLLRVWEHNVRARRQEKLSAARERRRESIIAKLHELGYSNDDLPDEMTISGVSLRWADLLDVPHDLNPRIWKSIRPRLEAMIEEYRGQLALRSLQRKRAKRWDQLQVLYDKVLGLVNMSENDVLIPSLQDVLQYPSFKELLEGDDKEDDIVKSEWEALLPTLAIVLLLHQQKIIDTANNVVSKALEELKVVQTTTSDAVVLGHCARAYAVYVIPGISYFEDDDEVISLREGPMGNVLAELKRSNYGYNKYVGKRTRTALKEKSFRCSKIHVRAAIPLLKDMGFDWESTSISQMVDMGECFGCARCPVVTKIFTWLGLIRHFAEELKWKKNADKMLSRQAKHPIRGKTKQPYCLDFVIDHDVDDKDRPLVLMPGTFELGHLNSLGEKLVAAEVADGSDPIFRPFDSASCEICWRIDSDDALTVISPFDLKRHIRRYHAKEPQARDAHILKRTH</sequence>
<evidence type="ECO:0000313" key="3">
    <source>
        <dbReference type="Proteomes" id="UP000053477"/>
    </source>
</evidence>
<dbReference type="InParanoid" id="A0A0H2RQ97"/>
<protein>
    <recommendedName>
        <fullName evidence="1">F-box domain-containing protein</fullName>
    </recommendedName>
</protein>
<dbReference type="InterPro" id="IPR036047">
    <property type="entry name" value="F-box-like_dom_sf"/>
</dbReference>
<organism evidence="2 3">
    <name type="scientific">Schizopora paradoxa</name>
    <dbReference type="NCBI Taxonomy" id="27342"/>
    <lineage>
        <taxon>Eukaryota</taxon>
        <taxon>Fungi</taxon>
        <taxon>Dikarya</taxon>
        <taxon>Basidiomycota</taxon>
        <taxon>Agaricomycotina</taxon>
        <taxon>Agaricomycetes</taxon>
        <taxon>Hymenochaetales</taxon>
        <taxon>Schizoporaceae</taxon>
        <taxon>Schizopora</taxon>
    </lineage>
</organism>
<dbReference type="EMBL" id="KQ085995">
    <property type="protein sequence ID" value="KLO11643.1"/>
    <property type="molecule type" value="Genomic_DNA"/>
</dbReference>